<comment type="caution">
    <text evidence="3">The sequence shown here is derived from an EMBL/GenBank/DDBJ whole genome shotgun (WGS) entry which is preliminary data.</text>
</comment>
<dbReference type="InterPro" id="IPR046341">
    <property type="entry name" value="SET_dom_sf"/>
</dbReference>
<dbReference type="InterPro" id="IPR001214">
    <property type="entry name" value="SET_dom"/>
</dbReference>
<accession>A0A061J4R9</accession>
<proteinExistence type="predicted"/>
<protein>
    <recommendedName>
        <fullName evidence="2">SET domain-containing protein</fullName>
    </recommendedName>
</protein>
<dbReference type="InterPro" id="IPR053201">
    <property type="entry name" value="Flavunoidine_N-MTase"/>
</dbReference>
<evidence type="ECO:0000259" key="2">
    <source>
        <dbReference type="Pfam" id="PF00856"/>
    </source>
</evidence>
<evidence type="ECO:0000313" key="3">
    <source>
        <dbReference type="EMBL" id="ESL10423.1"/>
    </source>
</evidence>
<organism evidence="3 4">
    <name type="scientific">Trypanosoma rangeli SC58</name>
    <dbReference type="NCBI Taxonomy" id="429131"/>
    <lineage>
        <taxon>Eukaryota</taxon>
        <taxon>Discoba</taxon>
        <taxon>Euglenozoa</taxon>
        <taxon>Kinetoplastea</taxon>
        <taxon>Metakinetoplastina</taxon>
        <taxon>Trypanosomatida</taxon>
        <taxon>Trypanosomatidae</taxon>
        <taxon>Trypanosoma</taxon>
        <taxon>Herpetosoma</taxon>
    </lineage>
</organism>
<dbReference type="CDD" id="cd10527">
    <property type="entry name" value="SET_LSMT"/>
    <property type="match status" value="1"/>
</dbReference>
<dbReference type="AlphaFoldDB" id="A0A061J4R9"/>
<gene>
    <name evidence="3" type="ORF">TRSC58_01844</name>
</gene>
<feature type="coiled-coil region" evidence="1">
    <location>
        <begin position="350"/>
        <end position="377"/>
    </location>
</feature>
<dbReference type="SUPFAM" id="SSF82199">
    <property type="entry name" value="SET domain"/>
    <property type="match status" value="1"/>
</dbReference>
<sequence length="389" mass="44580">MLSITRRRAGVGKELYGKFSTLPGDFYGACHGHFGITLHQDTFIGVRSSQLRGLFLSTSSKPLEANKPIATIPLASLYTVSNIGTKPNALRHVSLEDVHNAVREEEFKIMSPQFYLGLQFSAIIASLPDITHAQDEEEMGRITHILRGGAMPWARMIDDEDFNEQFIFGMYGMALDTWQRQSYEEMTKKFHRNITAIHEKLEPPFSVDTFRRIARLVLARVEHMPPLDFYDGSAVWRRTRHYLRRCMKRPDPSEVCMVPLLDLVNHSNRPNCGVRVGPSLVVGGKGAITLYSIARINPGQEICRHYNFAINRPNALFRYGFLPFDLISIVEHDAIDEYLVKNQHMLCAESEDVKTKRRREREEIQRLEKIFQQARSGRSGRSSEKGFEH</sequence>
<dbReference type="PANTHER" id="PTHR12350:SF5">
    <property type="entry name" value="SET DOMAIN-CONTAINING PROTEIN"/>
    <property type="match status" value="1"/>
</dbReference>
<dbReference type="Proteomes" id="UP000031737">
    <property type="component" value="Unassembled WGS sequence"/>
</dbReference>
<keyword evidence="1" id="KW-0175">Coiled coil</keyword>
<dbReference type="PANTHER" id="PTHR12350">
    <property type="entry name" value="HISTONE-LYSINE N-METHYLTRANSFERASE-RELATED"/>
    <property type="match status" value="1"/>
</dbReference>
<dbReference type="OrthoDB" id="441812at2759"/>
<dbReference type="VEuPathDB" id="TriTrypDB:TRSC58_01844"/>
<evidence type="ECO:0000256" key="1">
    <source>
        <dbReference type="SAM" id="Coils"/>
    </source>
</evidence>
<evidence type="ECO:0000313" key="4">
    <source>
        <dbReference type="Proteomes" id="UP000031737"/>
    </source>
</evidence>
<feature type="domain" description="SET" evidence="2">
    <location>
        <begin position="250"/>
        <end position="307"/>
    </location>
</feature>
<name>A0A061J4R9_TRYRA</name>
<dbReference type="Gene3D" id="3.90.1410.10">
    <property type="entry name" value="set domain protein methyltransferase, domain 1"/>
    <property type="match status" value="1"/>
</dbReference>
<dbReference type="Pfam" id="PF00856">
    <property type="entry name" value="SET"/>
    <property type="match status" value="1"/>
</dbReference>
<reference evidence="3 4" key="1">
    <citation type="submission" date="2013-07" db="EMBL/GenBank/DDBJ databases">
        <authorList>
            <person name="Stoco P.H."/>
            <person name="Wagner G."/>
            <person name="Gerber A."/>
            <person name="Zaha A."/>
            <person name="Thompson C."/>
            <person name="Bartholomeu D.C."/>
            <person name="Luckemeyer D.D."/>
            <person name="Bahia D."/>
            <person name="Loreto E."/>
            <person name="Prestes E.B."/>
            <person name="Lima F.M."/>
            <person name="Rodrigues-Luiz G."/>
            <person name="Vallejo G.A."/>
            <person name="Filho J.F."/>
            <person name="Monteiro K.M."/>
            <person name="Tyler K.M."/>
            <person name="de Almeida L.G."/>
            <person name="Ortiz M.F."/>
            <person name="Siervo M.A."/>
            <person name="de Moraes M.H."/>
            <person name="Cunha O.L."/>
            <person name="Mendonca-Neto R."/>
            <person name="Silva R."/>
            <person name="Teixeira S.M."/>
            <person name="Murta S.M."/>
            <person name="Sincero T.C."/>
            <person name="Mendes T.A."/>
            <person name="Urmenyi T.P."/>
            <person name="Silva V.G."/>
            <person name="da Rocha W.D."/>
            <person name="Andersson B."/>
            <person name="Romanha A.J."/>
            <person name="Steindel M."/>
            <person name="de Vasconcelos A.T."/>
            <person name="Grisard E.C."/>
        </authorList>
    </citation>
    <scope>NUCLEOTIDE SEQUENCE [LARGE SCALE GENOMIC DNA]</scope>
    <source>
        <strain evidence="3 4">SC58</strain>
    </source>
</reference>
<dbReference type="EMBL" id="AUPL01001844">
    <property type="protein sequence ID" value="ESL10423.1"/>
    <property type="molecule type" value="Genomic_DNA"/>
</dbReference>
<keyword evidence="4" id="KW-1185">Reference proteome</keyword>